<reference evidence="1" key="1">
    <citation type="submission" date="2022-08" db="EMBL/GenBank/DDBJ databases">
        <title>Genome Sequence of Fusarium decemcellulare.</title>
        <authorList>
            <person name="Buettner E."/>
        </authorList>
    </citation>
    <scope>NUCLEOTIDE SEQUENCE</scope>
    <source>
        <strain evidence="1">Babe19</strain>
    </source>
</reference>
<comment type="caution">
    <text evidence="1">The sequence shown here is derived from an EMBL/GenBank/DDBJ whole genome shotgun (WGS) entry which is preliminary data.</text>
</comment>
<dbReference type="Proteomes" id="UP001148629">
    <property type="component" value="Unassembled WGS sequence"/>
</dbReference>
<evidence type="ECO:0000313" key="2">
    <source>
        <dbReference type="Proteomes" id="UP001148629"/>
    </source>
</evidence>
<organism evidence="1 2">
    <name type="scientific">Fusarium decemcellulare</name>
    <dbReference type="NCBI Taxonomy" id="57161"/>
    <lineage>
        <taxon>Eukaryota</taxon>
        <taxon>Fungi</taxon>
        <taxon>Dikarya</taxon>
        <taxon>Ascomycota</taxon>
        <taxon>Pezizomycotina</taxon>
        <taxon>Sordariomycetes</taxon>
        <taxon>Hypocreomycetidae</taxon>
        <taxon>Hypocreales</taxon>
        <taxon>Nectriaceae</taxon>
        <taxon>Fusarium</taxon>
        <taxon>Fusarium decemcellulare species complex</taxon>
    </lineage>
</organism>
<evidence type="ECO:0000313" key="1">
    <source>
        <dbReference type="EMBL" id="KAJ3522602.1"/>
    </source>
</evidence>
<keyword evidence="2" id="KW-1185">Reference proteome</keyword>
<gene>
    <name evidence="1" type="ORF">NM208_g12786</name>
</gene>
<name>A0ACC1RRN4_9HYPO</name>
<sequence length="125" mass="14245">MRTSFSANIALLASVTLAMAWSITAYNNVDGYSANGETEYLIIEGDQGNCYTFGWSMPDTTCGHYLCPRWGREPRMLWHAYEDFQDTTTQRANDCMNTREILAWNLDVDSWEYIASFKCVGLEAL</sequence>
<accession>A0ACC1RRN4</accession>
<dbReference type="EMBL" id="JANRMS010002412">
    <property type="protein sequence ID" value="KAJ3522602.1"/>
    <property type="molecule type" value="Genomic_DNA"/>
</dbReference>
<proteinExistence type="predicted"/>
<protein>
    <submittedName>
        <fullName evidence="1">Uncharacterized protein</fullName>
    </submittedName>
</protein>